<protein>
    <submittedName>
        <fullName evidence="1">Uncharacterized protein</fullName>
    </submittedName>
</protein>
<dbReference type="AlphaFoldDB" id="A0A7J6X0N4"/>
<organism evidence="1 2">
    <name type="scientific">Thalictrum thalictroides</name>
    <name type="common">Rue-anemone</name>
    <name type="synonym">Anemone thalictroides</name>
    <dbReference type="NCBI Taxonomy" id="46969"/>
    <lineage>
        <taxon>Eukaryota</taxon>
        <taxon>Viridiplantae</taxon>
        <taxon>Streptophyta</taxon>
        <taxon>Embryophyta</taxon>
        <taxon>Tracheophyta</taxon>
        <taxon>Spermatophyta</taxon>
        <taxon>Magnoliopsida</taxon>
        <taxon>Ranunculales</taxon>
        <taxon>Ranunculaceae</taxon>
        <taxon>Thalictroideae</taxon>
        <taxon>Thalictrum</taxon>
    </lineage>
</organism>
<evidence type="ECO:0000313" key="2">
    <source>
        <dbReference type="Proteomes" id="UP000554482"/>
    </source>
</evidence>
<evidence type="ECO:0000313" key="1">
    <source>
        <dbReference type="EMBL" id="KAF5203281.1"/>
    </source>
</evidence>
<reference evidence="1 2" key="1">
    <citation type="submission" date="2020-06" db="EMBL/GenBank/DDBJ databases">
        <title>Transcriptomic and genomic resources for Thalictrum thalictroides and T. hernandezii: Facilitating candidate gene discovery in an emerging model plant lineage.</title>
        <authorList>
            <person name="Arias T."/>
            <person name="Riano-Pachon D.M."/>
            <person name="Di Stilio V.S."/>
        </authorList>
    </citation>
    <scope>NUCLEOTIDE SEQUENCE [LARGE SCALE GENOMIC DNA]</scope>
    <source>
        <strain evidence="2">cv. WT478/WT964</strain>
        <tissue evidence="1">Leaves</tissue>
    </source>
</reference>
<accession>A0A7J6X0N4</accession>
<comment type="caution">
    <text evidence="1">The sequence shown here is derived from an EMBL/GenBank/DDBJ whole genome shotgun (WGS) entry which is preliminary data.</text>
</comment>
<name>A0A7J6X0N4_THATH</name>
<dbReference type="Proteomes" id="UP000554482">
    <property type="component" value="Unassembled WGS sequence"/>
</dbReference>
<gene>
    <name evidence="1" type="ORF">FRX31_007131</name>
</gene>
<proteinExistence type="predicted"/>
<dbReference type="EMBL" id="JABWDY010007012">
    <property type="protein sequence ID" value="KAF5203281.1"/>
    <property type="molecule type" value="Genomic_DNA"/>
</dbReference>
<keyword evidence="2" id="KW-1185">Reference proteome</keyword>
<sequence length="76" mass="8627">MLNGPGKCLYESDPDLSHVLCPSFITHFLSNTCPLLLLLSNSIRAAVPLFSIDAKKHQRPSRLFVLRYFKILELLN</sequence>